<evidence type="ECO:0000313" key="3">
    <source>
        <dbReference type="Proteomes" id="UP000001060"/>
    </source>
</evidence>
<dbReference type="Proteomes" id="UP000001060">
    <property type="component" value="Chromosome"/>
</dbReference>
<sequence>MNVEIGNQIDEYKSQYKQAESLAEKLNVIVDFRLYIASFNDGLFGPEVDEKDENEVVQELETLKKDLNQYCIEQGTNVTNINDMCDKRQQRTNKDART</sequence>
<evidence type="ECO:0000313" key="2">
    <source>
        <dbReference type="EMBL" id="CBJ11628.1"/>
    </source>
</evidence>
<dbReference type="STRING" id="661367.LLO_1269"/>
<dbReference type="EMBL" id="FN650140">
    <property type="protein sequence ID" value="CBJ11628.1"/>
    <property type="molecule type" value="Genomic_DNA"/>
</dbReference>
<dbReference type="RefSeq" id="WP_003632004.1">
    <property type="nucleotide sequence ID" value="NC_013861.1"/>
</dbReference>
<keyword evidence="3" id="KW-1185">Reference proteome</keyword>
<feature type="coiled-coil region" evidence="1">
    <location>
        <begin position="2"/>
        <end position="29"/>
    </location>
</feature>
<proteinExistence type="predicted"/>
<dbReference type="HOGENOM" id="CLU_2330273_0_0_6"/>
<keyword evidence="1" id="KW-0175">Coiled coil</keyword>
<reference evidence="2 3" key="1">
    <citation type="journal article" date="2010" name="PLoS Genet.">
        <title>Analysis of the Legionella longbeachae genome and transcriptome uncovers unique strategies to cause Legionnaires' disease.</title>
        <authorList>
            <person name="Cazalet C."/>
            <person name="Gomez-Valero L."/>
            <person name="Rusniok C."/>
            <person name="Lomma M."/>
            <person name="Dervins-Ravault D."/>
            <person name="Newton H."/>
            <person name="Sansom F."/>
            <person name="Jarraud S."/>
            <person name="Zidane N."/>
            <person name="Ma L."/>
            <person name="Bouchier C."/>
            <person name="Etienne J."/>
            <person name="Hartland E."/>
            <person name="Buchrieser C."/>
        </authorList>
    </citation>
    <scope>NUCLEOTIDE SEQUENCE [LARGE SCALE GENOMIC DNA]</scope>
    <source>
        <strain evidence="2 3">NSW150</strain>
    </source>
</reference>
<evidence type="ECO:0000256" key="1">
    <source>
        <dbReference type="SAM" id="Coils"/>
    </source>
</evidence>
<dbReference type="AlphaFoldDB" id="D3HRU9"/>
<accession>D3HRU9</accession>
<dbReference type="KEGG" id="llo:LLO_1269"/>
<name>D3HRU9_LEGLN</name>
<organism evidence="2 3">
    <name type="scientific">Legionella longbeachae serogroup 1 (strain NSW150)</name>
    <dbReference type="NCBI Taxonomy" id="661367"/>
    <lineage>
        <taxon>Bacteria</taxon>
        <taxon>Pseudomonadati</taxon>
        <taxon>Pseudomonadota</taxon>
        <taxon>Gammaproteobacteria</taxon>
        <taxon>Legionellales</taxon>
        <taxon>Legionellaceae</taxon>
        <taxon>Legionella</taxon>
    </lineage>
</organism>
<dbReference type="GeneID" id="40925497"/>
<protein>
    <submittedName>
        <fullName evidence="2">Putative coiled-coil protein</fullName>
    </submittedName>
</protein>
<gene>
    <name evidence="2" type="ordered locus">LLO_1269</name>
</gene>